<accession>A0A656QFZ1</accession>
<comment type="caution">
    <text evidence="1">The sequence shown here is derived from an EMBL/GenBank/DDBJ whole genome shotgun (WGS) entry which is preliminary data.</text>
</comment>
<dbReference type="EMBL" id="JFHD01000040">
    <property type="protein sequence ID" value="KDR25976.1"/>
    <property type="molecule type" value="Genomic_DNA"/>
</dbReference>
<dbReference type="InterPro" id="IPR015223">
    <property type="entry name" value="MipZ"/>
</dbReference>
<dbReference type="InterPro" id="IPR050678">
    <property type="entry name" value="DNA_Partitioning_ATPase"/>
</dbReference>
<reference evidence="1 2" key="1">
    <citation type="submission" date="2014-03" db="EMBL/GenBank/DDBJ databases">
        <title>Draft Genome Sequences of Four Burkholderia Strains.</title>
        <authorList>
            <person name="Liu X.Y."/>
            <person name="Li C.X."/>
            <person name="Xu J.H."/>
        </authorList>
    </citation>
    <scope>NUCLEOTIDE SEQUENCE [LARGE SCALE GENOMIC DNA]</scope>
    <source>
        <strain evidence="1 2">OP-1</strain>
    </source>
</reference>
<proteinExistence type="predicted"/>
<gene>
    <name evidence="1" type="ORF">BG60_26580</name>
</gene>
<protein>
    <submittedName>
        <fullName evidence="1">Chromosome partitioning protein ParA</fullName>
    </submittedName>
</protein>
<dbReference type="Proteomes" id="UP000027451">
    <property type="component" value="Unassembled WGS sequence"/>
</dbReference>
<evidence type="ECO:0000313" key="1">
    <source>
        <dbReference type="EMBL" id="KDR25976.1"/>
    </source>
</evidence>
<dbReference type="PANTHER" id="PTHR13696">
    <property type="entry name" value="P-LOOP CONTAINING NUCLEOSIDE TRIPHOSPHATE HYDROLASE"/>
    <property type="match status" value="1"/>
</dbReference>
<sequence>MSVCVIGAEKGGVGKSTLTENAAAIRAEVGYRVVIADFDNQGTCSKWISRREEHPDLAKIAVRRLRKEDRGNLRAFGELVQELVDSYDDVLIDVGGQDTGIFRAALAVADKVIVPLTPSPDDLDTVPDLADIVRRFDKPLDIRIVLNMTSGQPTMLKSMKKGLEGFSDVLPLMPKMIGTRVAFKYAKNKGQGVAELSKADGYDPHAANEMKDFYLGVFGK</sequence>
<name>A0A656QFZ1_9BURK</name>
<dbReference type="CDD" id="cd02042">
    <property type="entry name" value="ParAB_family"/>
    <property type="match status" value="1"/>
</dbReference>
<dbReference type="PIRSF" id="PIRSF009320">
    <property type="entry name" value="Nuc_binding_HP_1000"/>
    <property type="match status" value="1"/>
</dbReference>
<keyword evidence="2" id="KW-1185">Reference proteome</keyword>
<dbReference type="Pfam" id="PF09140">
    <property type="entry name" value="MipZ"/>
    <property type="match status" value="1"/>
</dbReference>
<evidence type="ECO:0000313" key="2">
    <source>
        <dbReference type="Proteomes" id="UP000027451"/>
    </source>
</evidence>
<dbReference type="Gene3D" id="3.40.50.300">
    <property type="entry name" value="P-loop containing nucleotide triphosphate hydrolases"/>
    <property type="match status" value="1"/>
</dbReference>
<dbReference type="InterPro" id="IPR027417">
    <property type="entry name" value="P-loop_NTPase"/>
</dbReference>
<dbReference type="SUPFAM" id="SSF52540">
    <property type="entry name" value="P-loop containing nucleoside triphosphate hydrolases"/>
    <property type="match status" value="1"/>
</dbReference>
<dbReference type="AlphaFoldDB" id="A0A656QFZ1"/>
<organism evidence="1 2">
    <name type="scientific">Caballeronia zhejiangensis</name>
    <dbReference type="NCBI Taxonomy" id="871203"/>
    <lineage>
        <taxon>Bacteria</taxon>
        <taxon>Pseudomonadati</taxon>
        <taxon>Pseudomonadota</taxon>
        <taxon>Betaproteobacteria</taxon>
        <taxon>Burkholderiales</taxon>
        <taxon>Burkholderiaceae</taxon>
        <taxon>Caballeronia</taxon>
    </lineage>
</organism>
<dbReference type="PANTHER" id="PTHR13696:SF96">
    <property type="entry name" value="COBQ_COBB_MIND_PARA NUCLEOTIDE BINDING DOMAIN-CONTAINING PROTEIN"/>
    <property type="match status" value="1"/>
</dbReference>